<name>A0ABV8WZ88_9BACI</name>
<dbReference type="Gene3D" id="3.40.50.12580">
    <property type="match status" value="1"/>
</dbReference>
<keyword evidence="2" id="KW-1185">Reference proteome</keyword>
<evidence type="ECO:0000313" key="2">
    <source>
        <dbReference type="Proteomes" id="UP001595882"/>
    </source>
</evidence>
<protein>
    <submittedName>
        <fullName evidence="1">Surface carbohydrate biosynthesis protein</fullName>
    </submittedName>
</protein>
<sequence length="407" mass="47454">MGVRWLYLPIEVKVRECDAKLLLAYYAVKQGYQVVIGDHPGVEELCETYPEGIFFSKGGPHGFRKRVLVHAKEYHHKIVELDEEGLIFQRNLYIQDRMQKQSLNLVDQEYCWGSHQYKTILAAYPDLSGKLHITGNPRFDLLTPKYRKMYDREKHELIEQYGEFLLINTRFSQYNTAKGMKETVHYKHIQKLYHLFILMIKEIAEHFPDKTVIIRPHPGESFTSYRKAVKPYSNVHVIHEGNIIPWLYAAKSVIHNGCTSGIEASLMDRPVISYVPFETMEPKLPNQSGQIATTSKEVITLIQKVFDGEKLPKPQVSEMDDFKWSTTNYSYQSILSLCNQISLSPPLKKIIIKEEAVQLSRIKKRKRNFSLTKEEILSFFQKLNQLNETELRCQITRIGNHVYHLTC</sequence>
<accession>A0ABV8WZ88</accession>
<proteinExistence type="predicted"/>
<dbReference type="Proteomes" id="UP001595882">
    <property type="component" value="Unassembled WGS sequence"/>
</dbReference>
<dbReference type="SUPFAM" id="SSF53756">
    <property type="entry name" value="UDP-Glycosyltransferase/glycogen phosphorylase"/>
    <property type="match status" value="1"/>
</dbReference>
<reference evidence="2" key="1">
    <citation type="journal article" date="2019" name="Int. J. Syst. Evol. Microbiol.">
        <title>The Global Catalogue of Microorganisms (GCM) 10K type strain sequencing project: providing services to taxonomists for standard genome sequencing and annotation.</title>
        <authorList>
            <consortium name="The Broad Institute Genomics Platform"/>
            <consortium name="The Broad Institute Genome Sequencing Center for Infectious Disease"/>
            <person name="Wu L."/>
            <person name="Ma J."/>
        </authorList>
    </citation>
    <scope>NUCLEOTIDE SEQUENCE [LARGE SCALE GENOMIC DNA]</scope>
    <source>
        <strain evidence="2">CCUG 37865</strain>
    </source>
</reference>
<comment type="caution">
    <text evidence="1">The sequence shown here is derived from an EMBL/GenBank/DDBJ whole genome shotgun (WGS) entry which is preliminary data.</text>
</comment>
<gene>
    <name evidence="1" type="ORF">ACFOY7_12585</name>
</gene>
<organism evidence="1 2">
    <name type="scientific">Gracilibacillus xinjiangensis</name>
    <dbReference type="NCBI Taxonomy" id="1193282"/>
    <lineage>
        <taxon>Bacteria</taxon>
        <taxon>Bacillati</taxon>
        <taxon>Bacillota</taxon>
        <taxon>Bacilli</taxon>
        <taxon>Bacillales</taxon>
        <taxon>Bacillaceae</taxon>
        <taxon>Gracilibacillus</taxon>
    </lineage>
</organism>
<dbReference type="InterPro" id="IPR043148">
    <property type="entry name" value="TagF_C"/>
</dbReference>
<dbReference type="InterPro" id="IPR030906">
    <property type="entry name" value="Surf_polysacc"/>
</dbReference>
<evidence type="ECO:0000313" key="1">
    <source>
        <dbReference type="EMBL" id="MFC4403906.1"/>
    </source>
</evidence>
<dbReference type="RefSeq" id="WP_390252445.1">
    <property type="nucleotide sequence ID" value="NZ_JBHSDT010000008.1"/>
</dbReference>
<dbReference type="EMBL" id="JBHSDT010000008">
    <property type="protein sequence ID" value="MFC4403906.1"/>
    <property type="molecule type" value="Genomic_DNA"/>
</dbReference>
<dbReference type="NCBIfam" id="TIGR04396">
    <property type="entry name" value="surf_polysacc"/>
    <property type="match status" value="1"/>
</dbReference>